<name>G7W5E6_DESOD</name>
<sequence>MEPVTISILLAIGKFTTDSITSGITYDVIKKLAKPFTERLAHFFGDVDKTENFMRQIIEKPSRNPHKPRRDVEDIYEEITSNQLPEELYEELEAWIAENREFLKEAATSRGVQFTQKIGSQTAGRDIVNAGTINMTR</sequence>
<reference evidence="2" key="1">
    <citation type="submission" date="2011-11" db="EMBL/GenBank/DDBJ databases">
        <title>Complete sequence of Desulfosporosinus orientis DSM 765.</title>
        <authorList>
            <person name="Lucas S."/>
            <person name="Han J."/>
            <person name="Lapidus A."/>
            <person name="Cheng J.-F."/>
            <person name="Goodwin L."/>
            <person name="Pitluck S."/>
            <person name="Peters L."/>
            <person name="Ovchinnikova G."/>
            <person name="Teshima H."/>
            <person name="Detter J.C."/>
            <person name="Han C."/>
            <person name="Tapia R."/>
            <person name="Land M."/>
            <person name="Hauser L."/>
            <person name="Kyrpides N."/>
            <person name="Ivanova N."/>
            <person name="Pagani I."/>
            <person name="Pester M."/>
            <person name="Spring S."/>
            <person name="Ollivier B."/>
            <person name="Rattei T."/>
            <person name="Klenk H.-P."/>
            <person name="Wagner M."/>
            <person name="Loy A."/>
            <person name="Woyke T."/>
        </authorList>
    </citation>
    <scope>NUCLEOTIDE SEQUENCE [LARGE SCALE GENOMIC DNA]</scope>
    <source>
        <strain evidence="2">ATCC 19365 / DSM 765 / NCIMB 8382 / VKM B-1628</strain>
    </source>
</reference>
<dbReference type="EMBL" id="CP003108">
    <property type="protein sequence ID" value="AET66374.1"/>
    <property type="molecule type" value="Genomic_DNA"/>
</dbReference>
<evidence type="ECO:0000313" key="2">
    <source>
        <dbReference type="Proteomes" id="UP000006346"/>
    </source>
</evidence>
<dbReference type="HOGENOM" id="CLU_1861972_0_0_9"/>
<reference evidence="1 2" key="2">
    <citation type="journal article" date="2012" name="J. Bacteriol.">
        <title>Complete genome sequences of Desulfosporosinus orientis DSM765T, Desulfosporosinus youngiae DSM17734T, Desulfosporosinus meridiei DSM13257T, and Desulfosporosinus acidiphilus DSM22704T.</title>
        <authorList>
            <person name="Pester M."/>
            <person name="Brambilla E."/>
            <person name="Alazard D."/>
            <person name="Rattei T."/>
            <person name="Weinmaier T."/>
            <person name="Han J."/>
            <person name="Lucas S."/>
            <person name="Lapidus A."/>
            <person name="Cheng J.F."/>
            <person name="Goodwin L."/>
            <person name="Pitluck S."/>
            <person name="Peters L."/>
            <person name="Ovchinnikova G."/>
            <person name="Teshima H."/>
            <person name="Detter J.C."/>
            <person name="Han C.S."/>
            <person name="Tapia R."/>
            <person name="Land M.L."/>
            <person name="Hauser L."/>
            <person name="Kyrpides N.C."/>
            <person name="Ivanova N.N."/>
            <person name="Pagani I."/>
            <person name="Huntmann M."/>
            <person name="Wei C.L."/>
            <person name="Davenport K.W."/>
            <person name="Daligault H."/>
            <person name="Chain P.S."/>
            <person name="Chen A."/>
            <person name="Mavromatis K."/>
            <person name="Markowitz V."/>
            <person name="Szeto E."/>
            <person name="Mikhailova N."/>
            <person name="Pati A."/>
            <person name="Wagner M."/>
            <person name="Woyke T."/>
            <person name="Ollivier B."/>
            <person name="Klenk H.P."/>
            <person name="Spring S."/>
            <person name="Loy A."/>
        </authorList>
    </citation>
    <scope>NUCLEOTIDE SEQUENCE [LARGE SCALE GENOMIC DNA]</scope>
    <source>
        <strain evidence="2">ATCC 19365 / DSM 765 / NCIMB 8382 / VKM B-1628</strain>
    </source>
</reference>
<dbReference type="AlphaFoldDB" id="G7W5E6"/>
<dbReference type="Proteomes" id="UP000006346">
    <property type="component" value="Chromosome"/>
</dbReference>
<keyword evidence="2" id="KW-1185">Reference proteome</keyword>
<dbReference type="OrthoDB" id="2084385at2"/>
<evidence type="ECO:0000313" key="1">
    <source>
        <dbReference type="EMBL" id="AET66374.1"/>
    </source>
</evidence>
<dbReference type="RefSeq" id="WP_014183199.1">
    <property type="nucleotide sequence ID" value="NC_016584.1"/>
</dbReference>
<dbReference type="eggNOG" id="ENOG5033JZ7">
    <property type="taxonomic scope" value="Bacteria"/>
</dbReference>
<protein>
    <submittedName>
        <fullName evidence="1">Uncharacterized protein</fullName>
    </submittedName>
</protein>
<organism evidence="1 2">
    <name type="scientific">Desulfosporosinus orientis (strain ATCC 19365 / DSM 765 / NCIMB 8382 / VKM B-1628 / Singapore I)</name>
    <name type="common">Desulfotomaculum orientis</name>
    <dbReference type="NCBI Taxonomy" id="768706"/>
    <lineage>
        <taxon>Bacteria</taxon>
        <taxon>Bacillati</taxon>
        <taxon>Bacillota</taxon>
        <taxon>Clostridia</taxon>
        <taxon>Eubacteriales</taxon>
        <taxon>Desulfitobacteriaceae</taxon>
        <taxon>Desulfosporosinus</taxon>
    </lineage>
</organism>
<dbReference type="STRING" id="768706.Desor_0684"/>
<gene>
    <name evidence="1" type="ordered locus">Desor_0684</name>
</gene>
<accession>G7W5E6</accession>
<proteinExistence type="predicted"/>
<dbReference type="KEGG" id="dor:Desor_0684"/>